<keyword evidence="3" id="KW-1185">Reference proteome</keyword>
<comment type="caution">
    <text evidence="2">The sequence shown here is derived from an EMBL/GenBank/DDBJ whole genome shotgun (WGS) entry which is preliminary data.</text>
</comment>
<dbReference type="AlphaFoldDB" id="A0A9X2RMP4"/>
<proteinExistence type="predicted"/>
<sequence length="70" mass="7528">MGRHDFEPGKLVVGLVLLGCAVAYLGAARGDLHFPSYMLLPVLGAGFCLAGVVSSVAFAVRRRRDPDRER</sequence>
<evidence type="ECO:0000256" key="1">
    <source>
        <dbReference type="SAM" id="Phobius"/>
    </source>
</evidence>
<protein>
    <submittedName>
        <fullName evidence="2">Uncharacterized protein</fullName>
    </submittedName>
</protein>
<dbReference type="RefSeq" id="WP_168091450.1">
    <property type="nucleotide sequence ID" value="NZ_JAATER010000024.1"/>
</dbReference>
<accession>A0A9X2RMP4</accession>
<evidence type="ECO:0000313" key="3">
    <source>
        <dbReference type="Proteomes" id="UP001142374"/>
    </source>
</evidence>
<gene>
    <name evidence="2" type="ORF">NQU55_05625</name>
</gene>
<keyword evidence="1" id="KW-0812">Transmembrane</keyword>
<feature type="transmembrane region" description="Helical" evidence="1">
    <location>
        <begin position="37"/>
        <end position="60"/>
    </location>
</feature>
<keyword evidence="1" id="KW-1133">Transmembrane helix</keyword>
<keyword evidence="1" id="KW-0472">Membrane</keyword>
<dbReference type="Proteomes" id="UP001142374">
    <property type="component" value="Unassembled WGS sequence"/>
</dbReference>
<name>A0A9X2RMP4_9ACTN</name>
<dbReference type="EMBL" id="JANIID010000003">
    <property type="protein sequence ID" value="MCQ8769260.1"/>
    <property type="molecule type" value="Genomic_DNA"/>
</dbReference>
<evidence type="ECO:0000313" key="2">
    <source>
        <dbReference type="EMBL" id="MCQ8769260.1"/>
    </source>
</evidence>
<reference evidence="2" key="1">
    <citation type="submission" date="2022-06" db="EMBL/GenBank/DDBJ databases">
        <title>WGS of actinobacteria.</title>
        <authorList>
            <person name="Thawai C."/>
        </authorList>
    </citation>
    <scope>NUCLEOTIDE SEQUENCE</scope>
    <source>
        <strain evidence="2">AA8</strain>
    </source>
</reference>
<organism evidence="2 3">
    <name type="scientific">Streptomyces telluris</name>
    <dbReference type="NCBI Taxonomy" id="2720021"/>
    <lineage>
        <taxon>Bacteria</taxon>
        <taxon>Bacillati</taxon>
        <taxon>Actinomycetota</taxon>
        <taxon>Actinomycetes</taxon>
        <taxon>Kitasatosporales</taxon>
        <taxon>Streptomycetaceae</taxon>
        <taxon>Streptomyces</taxon>
    </lineage>
</organism>